<evidence type="ECO:0000313" key="3">
    <source>
        <dbReference type="Proteomes" id="UP000013827"/>
    </source>
</evidence>
<name>A0A0D3IVU3_EMIH1</name>
<dbReference type="Proteomes" id="UP000013827">
    <property type="component" value="Unassembled WGS sequence"/>
</dbReference>
<keyword evidence="3" id="KW-1185">Reference proteome</keyword>
<sequence length="226" mass="24983">MTAASIGSVTIFTAVEGRKPARGPRLVSPERSAASRARANRAQRSAVGRTPEGVRQPPAKHRLTRRVSHARPCVSFESGCQPQSTIPADRGPRSLTSARPIRRQGVRLQRDAPSLHRHCWRRARPFESELLRHRNDACGADGRVPRRGPVPQDLLPLGWARTCRGRAHPASAQSRARARPIKRVGRRVRRSRGRGGFCGEVGLTVMCHHERATAIMCCPMSRVCVL</sequence>
<feature type="compositionally biased region" description="Low complexity" evidence="1">
    <location>
        <begin position="31"/>
        <end position="46"/>
    </location>
</feature>
<accession>A0A0D3IVU3</accession>
<proteinExistence type="predicted"/>
<dbReference type="HOGENOM" id="CLU_1226751_0_0_1"/>
<protein>
    <submittedName>
        <fullName evidence="2">Uncharacterized protein</fullName>
    </submittedName>
</protein>
<feature type="compositionally biased region" description="Basic residues" evidence="1">
    <location>
        <begin position="58"/>
        <end position="69"/>
    </location>
</feature>
<evidence type="ECO:0000313" key="2">
    <source>
        <dbReference type="EnsemblProtists" id="EOD15378"/>
    </source>
</evidence>
<dbReference type="KEGG" id="ehx:EMIHUDRAFT_436815"/>
<dbReference type="PaxDb" id="2903-EOD15378"/>
<feature type="region of interest" description="Disordered" evidence="1">
    <location>
        <begin position="166"/>
        <end position="186"/>
    </location>
</feature>
<organism evidence="2 3">
    <name type="scientific">Emiliania huxleyi (strain CCMP1516)</name>
    <dbReference type="NCBI Taxonomy" id="280463"/>
    <lineage>
        <taxon>Eukaryota</taxon>
        <taxon>Haptista</taxon>
        <taxon>Haptophyta</taxon>
        <taxon>Prymnesiophyceae</taxon>
        <taxon>Isochrysidales</taxon>
        <taxon>Noelaerhabdaceae</taxon>
        <taxon>Emiliania</taxon>
    </lineage>
</organism>
<reference evidence="2" key="2">
    <citation type="submission" date="2024-10" db="UniProtKB">
        <authorList>
            <consortium name="EnsemblProtists"/>
        </authorList>
    </citation>
    <scope>IDENTIFICATION</scope>
</reference>
<evidence type="ECO:0000256" key="1">
    <source>
        <dbReference type="SAM" id="MobiDB-lite"/>
    </source>
</evidence>
<reference evidence="3" key="1">
    <citation type="journal article" date="2013" name="Nature">
        <title>Pan genome of the phytoplankton Emiliania underpins its global distribution.</title>
        <authorList>
            <person name="Read B.A."/>
            <person name="Kegel J."/>
            <person name="Klute M.J."/>
            <person name="Kuo A."/>
            <person name="Lefebvre S.C."/>
            <person name="Maumus F."/>
            <person name="Mayer C."/>
            <person name="Miller J."/>
            <person name="Monier A."/>
            <person name="Salamov A."/>
            <person name="Young J."/>
            <person name="Aguilar M."/>
            <person name="Claverie J.M."/>
            <person name="Frickenhaus S."/>
            <person name="Gonzalez K."/>
            <person name="Herman E.K."/>
            <person name="Lin Y.C."/>
            <person name="Napier J."/>
            <person name="Ogata H."/>
            <person name="Sarno A.F."/>
            <person name="Shmutz J."/>
            <person name="Schroeder D."/>
            <person name="de Vargas C."/>
            <person name="Verret F."/>
            <person name="von Dassow P."/>
            <person name="Valentin K."/>
            <person name="Van de Peer Y."/>
            <person name="Wheeler G."/>
            <person name="Dacks J.B."/>
            <person name="Delwiche C.F."/>
            <person name="Dyhrman S.T."/>
            <person name="Glockner G."/>
            <person name="John U."/>
            <person name="Richards T."/>
            <person name="Worden A.Z."/>
            <person name="Zhang X."/>
            <person name="Grigoriev I.V."/>
            <person name="Allen A.E."/>
            <person name="Bidle K."/>
            <person name="Borodovsky M."/>
            <person name="Bowler C."/>
            <person name="Brownlee C."/>
            <person name="Cock J.M."/>
            <person name="Elias M."/>
            <person name="Gladyshev V.N."/>
            <person name="Groth M."/>
            <person name="Guda C."/>
            <person name="Hadaegh A."/>
            <person name="Iglesias-Rodriguez M.D."/>
            <person name="Jenkins J."/>
            <person name="Jones B.M."/>
            <person name="Lawson T."/>
            <person name="Leese F."/>
            <person name="Lindquist E."/>
            <person name="Lobanov A."/>
            <person name="Lomsadze A."/>
            <person name="Malik S.B."/>
            <person name="Marsh M.E."/>
            <person name="Mackinder L."/>
            <person name="Mock T."/>
            <person name="Mueller-Roeber B."/>
            <person name="Pagarete A."/>
            <person name="Parker M."/>
            <person name="Probert I."/>
            <person name="Quesneville H."/>
            <person name="Raines C."/>
            <person name="Rensing S.A."/>
            <person name="Riano-Pachon D.M."/>
            <person name="Richier S."/>
            <person name="Rokitta S."/>
            <person name="Shiraiwa Y."/>
            <person name="Soanes D.M."/>
            <person name="van der Giezen M."/>
            <person name="Wahlund T.M."/>
            <person name="Williams B."/>
            <person name="Wilson W."/>
            <person name="Wolfe G."/>
            <person name="Wurch L.L."/>
        </authorList>
    </citation>
    <scope>NUCLEOTIDE SEQUENCE</scope>
</reference>
<feature type="compositionally biased region" description="Basic residues" evidence="1">
    <location>
        <begin position="176"/>
        <end position="186"/>
    </location>
</feature>
<dbReference type="GeneID" id="17261524"/>
<feature type="region of interest" description="Disordered" evidence="1">
    <location>
        <begin position="19"/>
        <end position="96"/>
    </location>
</feature>
<dbReference type="EnsemblProtists" id="EOD15378">
    <property type="protein sequence ID" value="EOD15378"/>
    <property type="gene ID" value="EMIHUDRAFT_436815"/>
</dbReference>
<dbReference type="RefSeq" id="XP_005767807.1">
    <property type="nucleotide sequence ID" value="XM_005767750.1"/>
</dbReference>
<dbReference type="AlphaFoldDB" id="A0A0D3IVU3"/>